<protein>
    <recommendedName>
        <fullName evidence="1">VOC domain-containing protein</fullName>
    </recommendedName>
</protein>
<accession>A0A1F5FJ52</accession>
<organism evidence="2 3">
    <name type="scientific">Candidatus Coatesbacteria bacterium RBG_13_66_14</name>
    <dbReference type="NCBI Taxonomy" id="1817816"/>
    <lineage>
        <taxon>Bacteria</taxon>
        <taxon>Candidatus Coatesiibacteriota</taxon>
    </lineage>
</organism>
<sequence length="120" mass="13386">MARHDFIHFEIAARDPQASRRFYEKLFGWKFSPWGEGDDYLTFRTSTCMGGGLFKTDDIRPGNSTLIYVEVDEVEPYLGKAEELGGGVERGVSEIPGAGLYAILHDPSGNRIGIFKDLNP</sequence>
<dbReference type="InterPro" id="IPR052164">
    <property type="entry name" value="Anthracycline_SecMetBiosynth"/>
</dbReference>
<dbReference type="STRING" id="1817816.A2Y64_06910"/>
<dbReference type="Proteomes" id="UP000177187">
    <property type="component" value="Unassembled WGS sequence"/>
</dbReference>
<dbReference type="CDD" id="cd07247">
    <property type="entry name" value="SgaA_N_like"/>
    <property type="match status" value="1"/>
</dbReference>
<dbReference type="Gene3D" id="3.10.180.10">
    <property type="entry name" value="2,3-Dihydroxybiphenyl 1,2-Dioxygenase, domain 1"/>
    <property type="match status" value="1"/>
</dbReference>
<dbReference type="InterPro" id="IPR029068">
    <property type="entry name" value="Glyas_Bleomycin-R_OHBP_Dase"/>
</dbReference>
<evidence type="ECO:0000313" key="3">
    <source>
        <dbReference type="Proteomes" id="UP000177187"/>
    </source>
</evidence>
<reference evidence="2 3" key="1">
    <citation type="journal article" date="2016" name="Nat. Commun.">
        <title>Thousands of microbial genomes shed light on interconnected biogeochemical processes in an aquifer system.</title>
        <authorList>
            <person name="Anantharaman K."/>
            <person name="Brown C.T."/>
            <person name="Hug L.A."/>
            <person name="Sharon I."/>
            <person name="Castelle C.J."/>
            <person name="Probst A.J."/>
            <person name="Thomas B.C."/>
            <person name="Singh A."/>
            <person name="Wilkins M.J."/>
            <person name="Karaoz U."/>
            <person name="Brodie E.L."/>
            <person name="Williams K.H."/>
            <person name="Hubbard S.S."/>
            <person name="Banfield J.F."/>
        </authorList>
    </citation>
    <scope>NUCLEOTIDE SEQUENCE [LARGE SCALE GENOMIC DNA]</scope>
</reference>
<proteinExistence type="predicted"/>
<dbReference type="PROSITE" id="PS51819">
    <property type="entry name" value="VOC"/>
    <property type="match status" value="1"/>
</dbReference>
<comment type="caution">
    <text evidence="2">The sequence shown here is derived from an EMBL/GenBank/DDBJ whole genome shotgun (WGS) entry which is preliminary data.</text>
</comment>
<dbReference type="EMBL" id="MFAF01000004">
    <property type="protein sequence ID" value="OGD79669.1"/>
    <property type="molecule type" value="Genomic_DNA"/>
</dbReference>
<dbReference type="AlphaFoldDB" id="A0A1F5FJ52"/>
<dbReference type="Pfam" id="PF00903">
    <property type="entry name" value="Glyoxalase"/>
    <property type="match status" value="1"/>
</dbReference>
<evidence type="ECO:0000259" key="1">
    <source>
        <dbReference type="PROSITE" id="PS51819"/>
    </source>
</evidence>
<gene>
    <name evidence="2" type="ORF">A2Y64_06910</name>
</gene>
<dbReference type="InterPro" id="IPR037523">
    <property type="entry name" value="VOC_core"/>
</dbReference>
<evidence type="ECO:0000313" key="2">
    <source>
        <dbReference type="EMBL" id="OGD79669.1"/>
    </source>
</evidence>
<dbReference type="PANTHER" id="PTHR33993:SF2">
    <property type="entry name" value="VOC DOMAIN-CONTAINING PROTEIN"/>
    <property type="match status" value="1"/>
</dbReference>
<name>A0A1F5FJ52_9BACT</name>
<dbReference type="InterPro" id="IPR004360">
    <property type="entry name" value="Glyas_Fos-R_dOase_dom"/>
</dbReference>
<dbReference type="SUPFAM" id="SSF54593">
    <property type="entry name" value="Glyoxalase/Bleomycin resistance protein/Dihydroxybiphenyl dioxygenase"/>
    <property type="match status" value="1"/>
</dbReference>
<dbReference type="PANTHER" id="PTHR33993">
    <property type="entry name" value="GLYOXALASE-RELATED"/>
    <property type="match status" value="1"/>
</dbReference>
<feature type="domain" description="VOC" evidence="1">
    <location>
        <begin position="5"/>
        <end position="117"/>
    </location>
</feature>